<accession>A0A242A3I7</accession>
<evidence type="ECO:0000256" key="1">
    <source>
        <dbReference type="SAM" id="Phobius"/>
    </source>
</evidence>
<feature type="transmembrane region" description="Helical" evidence="1">
    <location>
        <begin position="72"/>
        <end position="90"/>
    </location>
</feature>
<keyword evidence="1" id="KW-1133">Transmembrane helix</keyword>
<keyword evidence="3" id="KW-1185">Reference proteome</keyword>
<sequence>MKRITREEVSKQLVTDAYFEPGNHMVKIRQTIAVIAAWLFIFIPFLWLSIPVFFPTTADWLDFRIYFEERLAFWYLLIFTVRVLAAKQIVKTLDTML</sequence>
<keyword evidence="1" id="KW-0472">Membrane</keyword>
<evidence type="ECO:0000313" key="3">
    <source>
        <dbReference type="Proteomes" id="UP000195043"/>
    </source>
</evidence>
<dbReference type="RefSeq" id="WP_256926133.1">
    <property type="nucleotide sequence ID" value="NZ_NGKU01000001.1"/>
</dbReference>
<reference evidence="2 3" key="1">
    <citation type="submission" date="2017-05" db="EMBL/GenBank/DDBJ databases">
        <title>The Genome Sequence of Enterococcus sp. 8G7_MSG3316.</title>
        <authorList>
            <consortium name="The Broad Institute Genomics Platform"/>
            <consortium name="The Broad Institute Genomic Center for Infectious Diseases"/>
            <person name="Earl A."/>
            <person name="Manson A."/>
            <person name="Schwartman J."/>
            <person name="Gilmore M."/>
            <person name="Abouelleil A."/>
            <person name="Cao P."/>
            <person name="Chapman S."/>
            <person name="Cusick C."/>
            <person name="Shea T."/>
            <person name="Young S."/>
            <person name="Neafsey D."/>
            <person name="Nusbaum C."/>
            <person name="Birren B."/>
        </authorList>
    </citation>
    <scope>NUCLEOTIDE SEQUENCE [LARGE SCALE GENOMIC DNA]</scope>
    <source>
        <strain evidence="2 3">8G7_MSG3316</strain>
    </source>
</reference>
<dbReference type="EMBL" id="NGKU01000001">
    <property type="protein sequence ID" value="OTN75607.1"/>
    <property type="molecule type" value="Genomic_DNA"/>
</dbReference>
<proteinExistence type="predicted"/>
<evidence type="ECO:0000313" key="2">
    <source>
        <dbReference type="EMBL" id="OTN75607.1"/>
    </source>
</evidence>
<protein>
    <submittedName>
        <fullName evidence="2">Uncharacterized protein</fullName>
    </submittedName>
</protein>
<dbReference type="Proteomes" id="UP000195043">
    <property type="component" value="Unassembled WGS sequence"/>
</dbReference>
<name>A0A242A3I7_9ENTE</name>
<gene>
    <name evidence="2" type="ORF">A5886_000682</name>
</gene>
<comment type="caution">
    <text evidence="2">The sequence shown here is derived from an EMBL/GenBank/DDBJ whole genome shotgun (WGS) entry which is preliminary data.</text>
</comment>
<dbReference type="STRING" id="1834191.A5886_000682"/>
<keyword evidence="1" id="KW-0812">Transmembrane</keyword>
<organism evidence="2 3">
    <name type="scientific">Candidatus Enterococcus testudinis</name>
    <dbReference type="NCBI Taxonomy" id="1834191"/>
    <lineage>
        <taxon>Bacteria</taxon>
        <taxon>Bacillati</taxon>
        <taxon>Bacillota</taxon>
        <taxon>Bacilli</taxon>
        <taxon>Lactobacillales</taxon>
        <taxon>Enterococcaceae</taxon>
        <taxon>Enterococcus</taxon>
    </lineage>
</organism>
<feature type="transmembrane region" description="Helical" evidence="1">
    <location>
        <begin position="32"/>
        <end position="52"/>
    </location>
</feature>
<dbReference type="AlphaFoldDB" id="A0A242A3I7"/>